<dbReference type="KEGG" id="vie:OL234_00985"/>
<dbReference type="GO" id="GO:0030420">
    <property type="term" value="P:establishment of competence for transformation"/>
    <property type="evidence" value="ECO:0007669"/>
    <property type="project" value="UniProtKB-KW"/>
</dbReference>
<dbReference type="NCBIfam" id="NF040982">
    <property type="entry name" value="ComGD"/>
    <property type="match status" value="1"/>
</dbReference>
<dbReference type="InterPro" id="IPR012902">
    <property type="entry name" value="N_methyl_site"/>
</dbReference>
<evidence type="ECO:0000256" key="2">
    <source>
        <dbReference type="ARBA" id="ARBA00023287"/>
    </source>
</evidence>
<name>A0AAF0I7R1_9ENTE</name>
<evidence type="ECO:0000256" key="3">
    <source>
        <dbReference type="SAM" id="Phobius"/>
    </source>
</evidence>
<evidence type="ECO:0000256" key="1">
    <source>
        <dbReference type="ARBA" id="ARBA00004241"/>
    </source>
</evidence>
<keyword evidence="3" id="KW-1133">Transmembrane helix</keyword>
<dbReference type="InterPro" id="IPR016785">
    <property type="entry name" value="ComGD"/>
</dbReference>
<comment type="subcellular location">
    <subcellularLocation>
        <location evidence="1">Cell surface</location>
    </subcellularLocation>
</comment>
<keyword evidence="5" id="KW-1185">Reference proteome</keyword>
<gene>
    <name evidence="4" type="primary">comGD</name>
    <name evidence="4" type="ORF">OL234_00985</name>
</gene>
<dbReference type="PROSITE" id="PS00409">
    <property type="entry name" value="PROKAR_NTER_METHYL"/>
    <property type="match status" value="1"/>
</dbReference>
<dbReference type="NCBIfam" id="TIGR02532">
    <property type="entry name" value="IV_pilin_GFxxxE"/>
    <property type="match status" value="1"/>
</dbReference>
<dbReference type="RefSeq" id="WP_275469313.1">
    <property type="nucleotide sequence ID" value="NZ_CP110232.1"/>
</dbReference>
<reference evidence="4" key="1">
    <citation type="submission" date="2022-10" db="EMBL/GenBank/DDBJ databases">
        <title>Vagococcus sp. isolated from poultry meat.</title>
        <authorList>
            <person name="Johansson P."/>
            <person name="Bjorkroth J."/>
        </authorList>
    </citation>
    <scope>NUCLEOTIDE SEQUENCE</scope>
    <source>
        <strain evidence="4">STAA11</strain>
    </source>
</reference>
<organism evidence="4 5">
    <name type="scientific">Vagococcus intermedius</name>
    <dbReference type="NCBI Taxonomy" id="2991418"/>
    <lineage>
        <taxon>Bacteria</taxon>
        <taxon>Bacillati</taxon>
        <taxon>Bacillota</taxon>
        <taxon>Bacilli</taxon>
        <taxon>Lactobacillales</taxon>
        <taxon>Enterococcaceae</taxon>
        <taxon>Vagococcus</taxon>
    </lineage>
</organism>
<dbReference type="AlphaFoldDB" id="A0AAF0I7R1"/>
<dbReference type="Proteomes" id="UP001179647">
    <property type="component" value="Chromosome"/>
</dbReference>
<keyword evidence="3" id="KW-0472">Membrane</keyword>
<proteinExistence type="predicted"/>
<dbReference type="EMBL" id="CP110232">
    <property type="protein sequence ID" value="WEG73514.1"/>
    <property type="molecule type" value="Genomic_DNA"/>
</dbReference>
<keyword evidence="3" id="KW-0812">Transmembrane</keyword>
<protein>
    <submittedName>
        <fullName evidence="4">Competence type IV pilus minor pilin ComGD</fullName>
    </submittedName>
</protein>
<keyword evidence="2" id="KW-0178">Competence</keyword>
<evidence type="ECO:0000313" key="4">
    <source>
        <dbReference type="EMBL" id="WEG73514.1"/>
    </source>
</evidence>
<feature type="transmembrane region" description="Helical" evidence="3">
    <location>
        <begin position="12"/>
        <end position="32"/>
    </location>
</feature>
<evidence type="ECO:0000313" key="5">
    <source>
        <dbReference type="Proteomes" id="UP001179647"/>
    </source>
</evidence>
<dbReference type="GO" id="GO:0009986">
    <property type="term" value="C:cell surface"/>
    <property type="evidence" value="ECO:0007669"/>
    <property type="project" value="UniProtKB-SubCell"/>
</dbReference>
<sequence>MTRVFETNRGYTLLESLLVLLVVSFLILLPVLKGQALQEKNEESLFFKSFERSLVRSQTAAILHYQICRVQAQVGQEVIDLSLVDGRGIKIREILQVPKSVTILTNTTVTFKAGSGNIQKIVSFKFQRKWHNQLIQYQFYLGSGRFAKKIL</sequence>
<accession>A0AAF0I7R1</accession>